<sequence length="152" mass="17040">MDKGSRRQTMTKLVAVDPGRNKCGLVLADTATSAVLEGKVVAAAAVLDLIMHWQNQAPLEGILIGNGTSSEYWQNLLLHIAPLHVVEERGSTLRARHRYWELWPPSNWRRWLPRGMILPPHHLDAIAAMVLLEDHLGQQLLWPGPPNFRIGP</sequence>
<dbReference type="STRING" id="59922.P9303_24581"/>
<dbReference type="HOGENOM" id="CLU_131578_1_0_3"/>
<dbReference type="Proteomes" id="UP000002274">
    <property type="component" value="Chromosome"/>
</dbReference>
<proteinExistence type="predicted"/>
<dbReference type="InterPro" id="IPR037027">
    <property type="entry name" value="YqgF/RNaseH-like_dom_sf"/>
</dbReference>
<evidence type="ECO:0000313" key="1">
    <source>
        <dbReference type="EMBL" id="ABM79189.1"/>
    </source>
</evidence>
<evidence type="ECO:0008006" key="3">
    <source>
        <dbReference type="Google" id="ProtNLM"/>
    </source>
</evidence>
<protein>
    <recommendedName>
        <fullName evidence="3">YqgF/RNase H-like domain-containing protein</fullName>
    </recommendedName>
</protein>
<name>A2CCH9_PROM3</name>
<gene>
    <name evidence="1" type="ordered locus">P9303_24581</name>
</gene>
<dbReference type="EMBL" id="CP000554">
    <property type="protein sequence ID" value="ABM79189.1"/>
    <property type="molecule type" value="Genomic_DNA"/>
</dbReference>
<dbReference type="AlphaFoldDB" id="A2CCH9"/>
<dbReference type="KEGG" id="pmf:P9303_24581"/>
<dbReference type="GO" id="GO:0006139">
    <property type="term" value="P:nucleobase-containing compound metabolic process"/>
    <property type="evidence" value="ECO:0007669"/>
    <property type="project" value="InterPro"/>
</dbReference>
<dbReference type="InterPro" id="IPR012337">
    <property type="entry name" value="RNaseH-like_sf"/>
</dbReference>
<organism evidence="1 2">
    <name type="scientific">Prochlorococcus marinus (strain MIT 9303)</name>
    <dbReference type="NCBI Taxonomy" id="59922"/>
    <lineage>
        <taxon>Bacteria</taxon>
        <taxon>Bacillati</taxon>
        <taxon>Cyanobacteriota</taxon>
        <taxon>Cyanophyceae</taxon>
        <taxon>Synechococcales</taxon>
        <taxon>Prochlorococcaceae</taxon>
        <taxon>Prochlorococcus</taxon>
    </lineage>
</organism>
<dbReference type="SUPFAM" id="SSF53098">
    <property type="entry name" value="Ribonuclease H-like"/>
    <property type="match status" value="1"/>
</dbReference>
<reference evidence="1 2" key="1">
    <citation type="journal article" date="2007" name="PLoS Genet.">
        <title>Patterns and implications of gene gain and loss in the evolution of Prochlorococcus.</title>
        <authorList>
            <person name="Kettler G.C."/>
            <person name="Martiny A.C."/>
            <person name="Huang K."/>
            <person name="Zucker J."/>
            <person name="Coleman M.L."/>
            <person name="Rodrigue S."/>
            <person name="Chen F."/>
            <person name="Lapidus A."/>
            <person name="Ferriera S."/>
            <person name="Johnson J."/>
            <person name="Steglich C."/>
            <person name="Church G.M."/>
            <person name="Richardson P."/>
            <person name="Chisholm S.W."/>
        </authorList>
    </citation>
    <scope>NUCLEOTIDE SEQUENCE [LARGE SCALE GENOMIC DNA]</scope>
    <source>
        <strain evidence="1 2">MIT 9303</strain>
    </source>
</reference>
<evidence type="ECO:0000313" key="2">
    <source>
        <dbReference type="Proteomes" id="UP000002274"/>
    </source>
</evidence>
<accession>A2CCH9</accession>
<dbReference type="Gene3D" id="3.30.420.140">
    <property type="entry name" value="YqgF/RNase H-like domain"/>
    <property type="match status" value="1"/>
</dbReference>
<dbReference type="BioCyc" id="PMAR59922:G1G80-2149-MONOMER"/>